<accession>A0A0V1EHN0</accession>
<keyword evidence="1" id="KW-1133">Transmembrane helix</keyword>
<evidence type="ECO:0000313" key="2">
    <source>
        <dbReference type="EMBL" id="KRY73296.1"/>
    </source>
</evidence>
<dbReference type="AlphaFoldDB" id="A0A0V1EHN0"/>
<evidence type="ECO:0000256" key="1">
    <source>
        <dbReference type="SAM" id="Phobius"/>
    </source>
</evidence>
<keyword evidence="1" id="KW-0472">Membrane</keyword>
<name>A0A0V1EHN0_TRIPS</name>
<protein>
    <submittedName>
        <fullName evidence="2">Uncharacterized protein</fullName>
    </submittedName>
</protein>
<evidence type="ECO:0000313" key="3">
    <source>
        <dbReference type="Proteomes" id="UP000054632"/>
    </source>
</evidence>
<feature type="transmembrane region" description="Helical" evidence="1">
    <location>
        <begin position="37"/>
        <end position="60"/>
    </location>
</feature>
<sequence length="111" mass="12624">MIAFYLSLEHTLHFAAHVQVVLRSCHLPRNESGKCSFVLSMQAVFIVATLLFDCGCICVVRCVTINEMKRVILSLLPLYGNKLMNCFPRAVVANAMMIKSKYNADFHFYVF</sequence>
<reference evidence="2 3" key="1">
    <citation type="submission" date="2015-01" db="EMBL/GenBank/DDBJ databases">
        <title>Evolution of Trichinella species and genotypes.</title>
        <authorList>
            <person name="Korhonen P.K."/>
            <person name="Edoardo P."/>
            <person name="Giuseppe L.R."/>
            <person name="Gasser R.B."/>
        </authorList>
    </citation>
    <scope>NUCLEOTIDE SEQUENCE [LARGE SCALE GENOMIC DNA]</scope>
    <source>
        <strain evidence="2">ISS13</strain>
    </source>
</reference>
<gene>
    <name evidence="2" type="ORF">T4A_8554</name>
</gene>
<organism evidence="2 3">
    <name type="scientific">Trichinella pseudospiralis</name>
    <name type="common">Parasitic roundworm</name>
    <dbReference type="NCBI Taxonomy" id="6337"/>
    <lineage>
        <taxon>Eukaryota</taxon>
        <taxon>Metazoa</taxon>
        <taxon>Ecdysozoa</taxon>
        <taxon>Nematoda</taxon>
        <taxon>Enoplea</taxon>
        <taxon>Dorylaimia</taxon>
        <taxon>Trichinellida</taxon>
        <taxon>Trichinellidae</taxon>
        <taxon>Trichinella</taxon>
    </lineage>
</organism>
<dbReference type="EMBL" id="JYDR01000036">
    <property type="protein sequence ID" value="KRY73296.1"/>
    <property type="molecule type" value="Genomic_DNA"/>
</dbReference>
<proteinExistence type="predicted"/>
<dbReference type="Proteomes" id="UP000054632">
    <property type="component" value="Unassembled WGS sequence"/>
</dbReference>
<comment type="caution">
    <text evidence="2">The sequence shown here is derived from an EMBL/GenBank/DDBJ whole genome shotgun (WGS) entry which is preliminary data.</text>
</comment>
<keyword evidence="1" id="KW-0812">Transmembrane</keyword>